<dbReference type="Proteomes" id="UP000000591">
    <property type="component" value="Chromosome III"/>
</dbReference>
<keyword evidence="10" id="KW-0675">Receptor</keyword>
<name>Q75C54_EREGS</name>
<keyword evidence="8" id="KW-0342">GTP-binding</keyword>
<dbReference type="GeneID" id="4619473"/>
<dbReference type="AlphaFoldDB" id="Q75C54"/>
<reference evidence="12 13" key="1">
    <citation type="journal article" date="2004" name="Science">
        <title>The Ashbya gossypii genome as a tool for mapping the ancient Saccharomyces cerevisiae genome.</title>
        <authorList>
            <person name="Dietrich F.S."/>
            <person name="Voegeli S."/>
            <person name="Brachat S."/>
            <person name="Lerch A."/>
            <person name="Gates K."/>
            <person name="Steiner S."/>
            <person name="Mohr C."/>
            <person name="Pohlmann R."/>
            <person name="Luedi P."/>
            <person name="Choi S."/>
            <person name="Wing R.A."/>
            <person name="Flavier A."/>
            <person name="Gaffney T.D."/>
            <person name="Philippsen P."/>
        </authorList>
    </citation>
    <scope>NUCLEOTIDE SEQUENCE [LARGE SCALE GENOMIC DNA]</scope>
    <source>
        <strain evidence="13">ATCC 10895 / CBS 109.51 / FGSC 9923 / NRRL Y-1056</strain>
    </source>
</reference>
<keyword evidence="7 11" id="KW-1133">Transmembrane helix</keyword>
<dbReference type="GO" id="GO:0005525">
    <property type="term" value="F:GTP binding"/>
    <property type="evidence" value="ECO:0000318"/>
    <property type="project" value="GO_Central"/>
</dbReference>
<dbReference type="OMA" id="CWIDERA"/>
<dbReference type="InterPro" id="IPR019009">
    <property type="entry name" value="SRP_receptor_beta_su"/>
</dbReference>
<dbReference type="GO" id="GO:0006886">
    <property type="term" value="P:intracellular protein transport"/>
    <property type="evidence" value="ECO:0000318"/>
    <property type="project" value="GO_Central"/>
</dbReference>
<evidence type="ECO:0000313" key="12">
    <source>
        <dbReference type="EMBL" id="AAS51289.1"/>
    </source>
</evidence>
<dbReference type="FunCoup" id="Q75C54">
    <property type="interactions" value="635"/>
</dbReference>
<dbReference type="GO" id="GO:0042802">
    <property type="term" value="F:identical protein binding"/>
    <property type="evidence" value="ECO:0007669"/>
    <property type="project" value="EnsemblFungi"/>
</dbReference>
<feature type="transmembrane region" description="Helical" evidence="11">
    <location>
        <begin position="6"/>
        <end position="25"/>
    </location>
</feature>
<dbReference type="OrthoDB" id="41266at2759"/>
<evidence type="ECO:0000256" key="9">
    <source>
        <dbReference type="ARBA" id="ARBA00023136"/>
    </source>
</evidence>
<dbReference type="RefSeq" id="NP_983465.1">
    <property type="nucleotide sequence ID" value="NM_208818.1"/>
</dbReference>
<organism evidence="12 13">
    <name type="scientific">Eremothecium gossypii (strain ATCC 10895 / CBS 109.51 / FGSC 9923 / NRRL Y-1056)</name>
    <name type="common">Yeast</name>
    <name type="synonym">Ashbya gossypii</name>
    <dbReference type="NCBI Taxonomy" id="284811"/>
    <lineage>
        <taxon>Eukaryota</taxon>
        <taxon>Fungi</taxon>
        <taxon>Dikarya</taxon>
        <taxon>Ascomycota</taxon>
        <taxon>Saccharomycotina</taxon>
        <taxon>Saccharomycetes</taxon>
        <taxon>Saccharomycetales</taxon>
        <taxon>Saccharomycetaceae</taxon>
        <taxon>Eremothecium</taxon>
    </lineage>
</organism>
<evidence type="ECO:0000256" key="10">
    <source>
        <dbReference type="ARBA" id="ARBA00023170"/>
    </source>
</evidence>
<evidence type="ECO:0000256" key="5">
    <source>
        <dbReference type="ARBA" id="ARBA00022741"/>
    </source>
</evidence>
<dbReference type="SUPFAM" id="SSF52540">
    <property type="entry name" value="P-loop containing nucleoside triphosphate hydrolases"/>
    <property type="match status" value="1"/>
</dbReference>
<dbReference type="InterPro" id="IPR027417">
    <property type="entry name" value="P-loop_NTPase"/>
</dbReference>
<comment type="similarity">
    <text evidence="2">Belongs to the SRP receptor beta subunit family.</text>
</comment>
<keyword evidence="6" id="KW-0256">Endoplasmic reticulum</keyword>
<proteinExistence type="inferred from homology"/>
<keyword evidence="9 11" id="KW-0472">Membrane</keyword>
<dbReference type="eggNOG" id="KOG0090">
    <property type="taxonomic scope" value="Eukaryota"/>
</dbReference>
<evidence type="ECO:0000256" key="4">
    <source>
        <dbReference type="ARBA" id="ARBA00022692"/>
    </source>
</evidence>
<dbReference type="GO" id="GO:0005737">
    <property type="term" value="C:cytoplasm"/>
    <property type="evidence" value="ECO:0000318"/>
    <property type="project" value="GO_Central"/>
</dbReference>
<dbReference type="GO" id="GO:0016192">
    <property type="term" value="P:vesicle-mediated transport"/>
    <property type="evidence" value="ECO:0000318"/>
    <property type="project" value="GO_Central"/>
</dbReference>
<keyword evidence="5" id="KW-0547">Nucleotide-binding</keyword>
<comment type="subcellular location">
    <subcellularLocation>
        <location evidence="1">Endoplasmic reticulum membrane</location>
        <topology evidence="1">Single-pass membrane protein</topology>
    </subcellularLocation>
</comment>
<protein>
    <recommendedName>
        <fullName evidence="3">Signal recognition particle receptor subunit beta</fullName>
    </recommendedName>
</protein>
<dbReference type="Pfam" id="PF09439">
    <property type="entry name" value="SRPRB"/>
    <property type="match status" value="1"/>
</dbReference>
<dbReference type="GO" id="GO:0005047">
    <property type="term" value="F:signal recognition particle binding"/>
    <property type="evidence" value="ECO:0007669"/>
    <property type="project" value="EnsemblFungi"/>
</dbReference>
<evidence type="ECO:0000256" key="3">
    <source>
        <dbReference type="ARBA" id="ARBA00020256"/>
    </source>
</evidence>
<dbReference type="InParanoid" id="Q75C54"/>
<dbReference type="KEGG" id="ago:AGOS_ACR063C"/>
<evidence type="ECO:0000256" key="6">
    <source>
        <dbReference type="ARBA" id="ARBA00022824"/>
    </source>
</evidence>
<evidence type="ECO:0000256" key="7">
    <source>
        <dbReference type="ARBA" id="ARBA00022989"/>
    </source>
</evidence>
<evidence type="ECO:0000256" key="2">
    <source>
        <dbReference type="ARBA" id="ARBA00005619"/>
    </source>
</evidence>
<dbReference type="Gene3D" id="3.40.50.300">
    <property type="entry name" value="P-loop containing nucleotide triphosphate hydrolases"/>
    <property type="match status" value="1"/>
</dbReference>
<dbReference type="EMBL" id="AE016816">
    <property type="protein sequence ID" value="AAS51289.1"/>
    <property type="molecule type" value="Genomic_DNA"/>
</dbReference>
<dbReference type="GO" id="GO:0045047">
    <property type="term" value="P:protein targeting to ER"/>
    <property type="evidence" value="ECO:0007669"/>
    <property type="project" value="EnsemblFungi"/>
</dbReference>
<keyword evidence="4 11" id="KW-0812">Transmembrane</keyword>
<keyword evidence="13" id="KW-1185">Reference proteome</keyword>
<dbReference type="GO" id="GO:0005785">
    <property type="term" value="C:signal recognition particle receptor complex"/>
    <property type="evidence" value="ECO:0007669"/>
    <property type="project" value="EnsemblFungi"/>
</dbReference>
<accession>Q75C54</accession>
<dbReference type="HOGENOM" id="CLU_091084_1_0_1"/>
<dbReference type="CDD" id="cd04105">
    <property type="entry name" value="SR_beta"/>
    <property type="match status" value="1"/>
</dbReference>
<evidence type="ECO:0000313" key="13">
    <source>
        <dbReference type="Proteomes" id="UP000000591"/>
    </source>
</evidence>
<dbReference type="STRING" id="284811.Q75C54"/>
<gene>
    <name evidence="12" type="ORF">AGOS_ACR063C</name>
</gene>
<reference evidence="13" key="2">
    <citation type="journal article" date="2013" name="G3 (Bethesda)">
        <title>Genomes of Ashbya fungi isolated from insects reveal four mating-type loci, numerous translocations, lack of transposons, and distinct gene duplications.</title>
        <authorList>
            <person name="Dietrich F.S."/>
            <person name="Voegeli S."/>
            <person name="Kuo S."/>
            <person name="Philippsen P."/>
        </authorList>
    </citation>
    <scope>GENOME REANNOTATION</scope>
    <source>
        <strain evidence="13">ATCC 10895 / CBS 109.51 / FGSC 9923 / NRRL Y-1056</strain>
    </source>
</reference>
<evidence type="ECO:0000256" key="8">
    <source>
        <dbReference type="ARBA" id="ARBA00023134"/>
    </source>
</evidence>
<evidence type="ECO:0000256" key="11">
    <source>
        <dbReference type="SAM" id="Phobius"/>
    </source>
</evidence>
<evidence type="ECO:0000256" key="1">
    <source>
        <dbReference type="ARBA" id="ARBA00004389"/>
    </source>
</evidence>
<sequence length="249" mass="26822">MMDTTVYIALVIALITTAAVLIIIIHSGQAISVGSGSKKRVTSSPIFIIAGPSGSGKTSLFNLLTTGEAGKTVASQIASFSDSFMLPSGVEKFKFALIDFPGHVKLRQELFTTLKASSNIRGLIFMVDSTVDPKRVTETAEFLYDVLSITERKPQAIDIMIACNKSESFTSRPPTMIKDALEKELGQIIERKSKDLKGAGEDDLTTVFATSGSAFKLDHLEAAVQVCAGSVLNKDIDPWQAWLDENATN</sequence>